<feature type="domain" description="Cadherin" evidence="14">
    <location>
        <begin position="1902"/>
        <end position="2006"/>
    </location>
</feature>
<reference evidence="15 16" key="1">
    <citation type="submission" date="2019-11" db="EMBL/GenBank/DDBJ databases">
        <authorList>
            <person name="Yang C."/>
            <person name="Li F."/>
        </authorList>
    </citation>
    <scope>NUCLEOTIDE SEQUENCE [LARGE SCALE GENOMIC DNA]</scope>
    <source>
        <strain evidence="15">KB4526</strain>
        <tissue evidence="15">Muscle</tissue>
    </source>
</reference>
<dbReference type="CDD" id="cd11304">
    <property type="entry name" value="Cadherin_repeat"/>
    <property type="match status" value="32"/>
</dbReference>
<feature type="domain" description="Cadherin" evidence="14">
    <location>
        <begin position="2"/>
        <end position="60"/>
    </location>
</feature>
<feature type="non-terminal residue" evidence="15">
    <location>
        <position position="3601"/>
    </location>
</feature>
<gene>
    <name evidence="15" type="primary">Fat4_0</name>
    <name evidence="15" type="ORF">FOF47_R00550</name>
</gene>
<evidence type="ECO:0000256" key="5">
    <source>
        <dbReference type="ARBA" id="ARBA00022729"/>
    </source>
</evidence>
<keyword evidence="7 13" id="KW-0106">Calcium</keyword>
<feature type="domain" description="Cadherin" evidence="14">
    <location>
        <begin position="2439"/>
        <end position="2544"/>
    </location>
</feature>
<accession>A0A6G1ASS3</accession>
<dbReference type="InterPro" id="IPR002126">
    <property type="entry name" value="Cadherin-like_dom"/>
</dbReference>
<feature type="domain" description="Cadherin" evidence="14">
    <location>
        <begin position="497"/>
        <end position="603"/>
    </location>
</feature>
<feature type="domain" description="Cadherin" evidence="14">
    <location>
        <begin position="604"/>
        <end position="708"/>
    </location>
</feature>
<feature type="domain" description="Cadherin" evidence="14">
    <location>
        <begin position="3080"/>
        <end position="3184"/>
    </location>
</feature>
<feature type="domain" description="Cadherin" evidence="14">
    <location>
        <begin position="1580"/>
        <end position="1687"/>
    </location>
</feature>
<feature type="domain" description="Cadherin" evidence="14">
    <location>
        <begin position="1251"/>
        <end position="1355"/>
    </location>
</feature>
<dbReference type="GO" id="GO:0007156">
    <property type="term" value="P:homophilic cell adhesion via plasma membrane adhesion molecules"/>
    <property type="evidence" value="ECO:0007669"/>
    <property type="project" value="InterPro"/>
</dbReference>
<feature type="domain" description="Cadherin" evidence="14">
    <location>
        <begin position="278"/>
        <end position="382"/>
    </location>
</feature>
<dbReference type="PROSITE" id="PS00232">
    <property type="entry name" value="CADHERIN_1"/>
    <property type="match status" value="23"/>
</dbReference>
<dbReference type="Gene3D" id="2.60.40.60">
    <property type="entry name" value="Cadherins"/>
    <property type="match status" value="34"/>
</dbReference>
<dbReference type="PANTHER" id="PTHR24028:SF118">
    <property type="entry name" value="PROTOCADHERIN BETA-1"/>
    <property type="match status" value="1"/>
</dbReference>
<dbReference type="FunFam" id="2.60.40.60:FF:000001">
    <property type="entry name" value="Protocadherin alpha 2"/>
    <property type="match status" value="7"/>
</dbReference>
<feature type="domain" description="Cadherin" evidence="14">
    <location>
        <begin position="1143"/>
        <end position="1250"/>
    </location>
</feature>
<sequence length="3601" mass="394180">LLEVNLQNGILFVNSRIDREELCGRSAECSIHLEVIVDRPLQVFHVEVEVKDINDNPPVFPETQKNLFIAESRMLDSRFPLEDASDADIEENALLTYRLSPNEFFSLDVPTSGEQGKPLGLVLQKPLDREESPELHLLLTATDRGKPELTGTVQLLVKVLDANDNAPVFDRTLYAVKLPENVPNGTLVIKLNASDLDEGMNGDIIYSFSSDVSPDIKSKFYMDAISGEIIAIGHIDFEEYKTYKIRVEAIDKGYLPLAGHCTVLVQVLDANDNAPELTVTSLSLPISENAQRGTVITLISVSDRDSGANGQVTCTLSPHVPFKLVSTFKNYYSLVLDSALDRESVSDYTLVVTARDGGSPSLWATASVSVEVADVNDNAPAFAQPEYTVFVRENNPPGCHIFTVSARDADARENARVSYSLVERRVGERALSSYVSVHAESGKVYALQPLDHEELELLQFQVSARDAGVPPLGSNLTGTVQLFIQVLDINDNDPEFEQSEYKVRLMENAAKETFVIKLNATDRDEGINGEVTYSLLAVKPNGKFLFTLDENSGEMRVNGTLDYEENKFYEIEVQATDKGNPPMAGHCTVWVEILDANDNAPEVTVTSLSLPVREDTQPSTVIALISVSDRDSGPNGQVICSLTPNVPFKIMSTFKNYYSLVLDSALDRESVSDYTLVVTARDGGSPSLWATASVSVEVADVNDNAPAFAQPEYTVFVRENNPPGCHIFTVSARDADARENARVSYSLVERRVGERALSSYVSVHAESGKVYALQPLDHEELELLQFQVSARDAGLTGSVQIRINILDVNDNAPEFDKPVYRVVLFENVPNGTRVVQLNASDLDEGVNREISYAIRLILPVSEKCMFSINPETGEIRTYGKLDFEENNEYEIQVNAIDKGIPSMAGHCTVLVEVMDLNDNTPEVMITSLSLPVREDVQVDTVIALISVSDRDSGANGQVTCSLTPHVPFKLVSTFKNYYSLVLDSALDRESVSDYTLVVTARDGGSPSLWATASVSVEVADVNDNAPAFAQPEYTVFVRENNPPGCHIFTVSARDADARENARVSYSLVERRVGERALSSYVSVHAESGKVYALQPLDHEELELLQFQVSARDAGVPPLGSNVTLQVFLLIAVLDVNDNAPEFDQFIYKVTVFENAFNGTLVINLNATDLDEGTNGDIIYSFRRPVSPAVLNAFTINPNSGEIRTKGKLDFEEKKLYEISVEAIDKGNIAMAGHCTILVEVLDVNDNIPQITITSLSLPVQEDAQVGTVIALISVSDRDSGANGQVTCSLTAHVPFKLVSTFKNYYSLVLDSALDRESVSDYTLVVTARDGGSPSLWATASVSVEVADVNDNAPAFAQPEYTVFVRENNPPGCHIFTVSARDADARENARVSYSLVERRVGERALSSYVSVHAESGKVYALQPLDHEELELLQFQVSARDAGVPPLGSNPARSGDAQVTIIVVDTNDNAPVFERTVYRAKVPETAPNGTLLLRVKASDPDEGSNGEIRYSLSNSTLVELRHYFHVHPRNGEVRVAASLDREQAVLHHLVLTAVDGGSPARSGTAQISVRVLDTNDNSPTFDQNTYRVQLREDAPPGTLVVKLNASDPDEGSNGELRYSLSSYTSDRERQLFSIDANTGEVRVSGALDYEEASSYQIYVQATDRVLVEPLQSFRVEVRVFDINDNAPIFLNKEPLLKIPESTPLGSRFPLQSAQDLDVGLNGLQNYTLSPNAYFHLHTRFRSHGPKYAELVLNKPLDREEQPEVNLTITAVDGGSPPKSGTAHIRVEVLDVNDHVPQFSRLVYRAQVLENSVNGSLVVTVSATDLDEGSNKEITYSLAQNPEAVLQTFQIDSQTGDVRLSGPLDFEAVETYDIDIQATDGGGLSAHSKVLVEVVDVNDNPPEVTISSVSSPLPEDSPLQTVVALFSIRDRDIRVGGKIICFLREDLPFAVKPTFRNSYSLVTDRILDREEVSGYNITVVAMDTGPPSLFTETVIEVLISDINDNPPIFQEDSYILTVRENNSPAIFIGKVHAEDLDLGENAQVTYTLLPPESGDLSVFAYISINSDNGKLYALRTMDYEAIQKFQFVVKATDGGFLSLSSQVTVRVVVLDDNDNRPMILYPLQNGTMPCNDLVPRSAEAGYLVTKVVAVDGDSGQNSWLSYHLLKATDPGLFSVQQQNGEIHLVQDKALDREEQAEFTLTLIALDGASPPRSGTITVRILIMDVNDNAPEFVHTPYEVQVLENSPLESPVLSVSAKDRDSGNFGSISYGFFQASDEIKQTFSINEVTGEIRLTKKLDFEHIKSYHAEVEAIDGGGLSGKGTVVIHVVDVNDNAPELTISSLTNSIPENAPETVVSIFRIRDKDSEDNGKMICSIPDNLPFLLKPTFKNFYTLVTESPLDRESQAEYNITITVTDLGTPRLKTQHNITVTVSDVNDNAPAFSQTTYTLRVRENNSPALHIGSVSATDADSGANALVTYSLLPPQDPQLALASLVKYPELMLDKSLDREEQSELILTLTALDGGDPPRSGTTAVRVEVVDINDNAPEFLQSLYEVQVPENSPPNSLVVAVSAQDLDAGTYGNVRYTLFQGNQVTQPFVVDEITGEIRLKKALDFEATRYYNLRLTLTALDGGSPPRSGTTEIRILVLDINDNAPEFAQEQYEAQILENSSLGSLIITVSARDLDAGSFGEVSYALFQVDDINQPFEINAITGEIRLRKALDFEEFQSYHVDIEATDGGGLSGKCSLVIKVLDVNDNTPELTMSSLFSPIPENLPDIIVAVFSVSDADSEQNQQIICSIDNSLPFLLKPSVENFYTLVTEGELDRESQAEYNITITVTDLGTPRLKTQHNITVTVADVNDNAPAFSQTTYTLRVRENNSPALHIGSVSATDADSGANALVTYSLLPPQDPQLALASLVSINADNGQLFALRSLDYEALQAFEFGVRAADRGSPALSSQARVRVLLRDVNDHAPEFLENEILLKISESSQPGTAFPLKIAQDLDVGSNTVQNYTISTNSHFHLFTRNHSDGRRYPELVLDKALDREEQSELRLMLTALDGGSPPRTGTSQVLIVVLDINDNAPEFAQLLYEVQVPENSPVGSLVITVSATDLDTGTYGELSYSFFQSSNQVIQAFEVNTVTGEIRLKKPLDFEEMRSYRMEIEASDGGGLSGKCTIAIEVMDVNDNTPELTMSVLINDIPENTPDTVVAVFGISDPDSGENGKMMCSIQDHLPFLLKLTVENFYTLVTEGELDRESQAEYNITITDGGSPPRSGTARINIEVMDINDNAPEFEQPLYRVQIPEDSPIGFLIVTVSATDADTGVNGEISYSLFQASEEICQTFEINSMTGEIRLKNQLDFERIQFSEVNIEAKDAGSFSGKCTVLTQVLDVNDNVPEVTVSAFTRQIPENSPEAMVAVFSVSDLDSEENGKINCTIQDDLPFLLKSSLENFYTLVTERPLDRESRAEYNVIITITDLGTPRLKTQLNVTVTVSDVNDNAPAFSQTTYTLRVRENNSPALHIGSVSATDADSGANALVTYSLLPPQDPQLALASLVSINADNGQLFALRSLDYEALQAFEFGVRAADRGSPALSSQARVRVLVLDDNDN</sequence>
<keyword evidence="5" id="KW-0732">Signal</keyword>
<dbReference type="SMART" id="SM00112">
    <property type="entry name" value="CA"/>
    <property type="match status" value="33"/>
</dbReference>
<feature type="domain" description="Cadherin" evidence="14">
    <location>
        <begin position="3287"/>
        <end position="3391"/>
    </location>
</feature>
<dbReference type="GO" id="GO:0005886">
    <property type="term" value="C:plasma membrane"/>
    <property type="evidence" value="ECO:0007669"/>
    <property type="project" value="UniProtKB-SubCell"/>
</dbReference>
<dbReference type="FunFam" id="2.60.40.60:FF:000007">
    <property type="entry name" value="Protocadherin alpha 2"/>
    <property type="match status" value="1"/>
</dbReference>
<dbReference type="InterPro" id="IPR020894">
    <property type="entry name" value="Cadherin_CS"/>
</dbReference>
<feature type="domain" description="Cadherin" evidence="14">
    <location>
        <begin position="3392"/>
        <end position="3495"/>
    </location>
</feature>
<evidence type="ECO:0000256" key="11">
    <source>
        <dbReference type="ARBA" id="ARBA00023180"/>
    </source>
</evidence>
<evidence type="ECO:0000256" key="12">
    <source>
        <dbReference type="ARBA" id="ARBA00067603"/>
    </source>
</evidence>
<dbReference type="InterPro" id="IPR015919">
    <property type="entry name" value="Cadherin-like_sf"/>
</dbReference>
<feature type="domain" description="Cadherin" evidence="14">
    <location>
        <begin position="2230"/>
        <end position="2334"/>
    </location>
</feature>
<feature type="domain" description="Cadherin" evidence="14">
    <location>
        <begin position="1797"/>
        <end position="1901"/>
    </location>
</feature>
<feature type="domain" description="Cadherin" evidence="14">
    <location>
        <begin position="2335"/>
        <end position="2438"/>
    </location>
</feature>
<feature type="domain" description="Cadherin" evidence="14">
    <location>
        <begin position="3185"/>
        <end position="3286"/>
    </location>
</feature>
<evidence type="ECO:0000256" key="7">
    <source>
        <dbReference type="ARBA" id="ARBA00022837"/>
    </source>
</evidence>
<evidence type="ECO:0000256" key="1">
    <source>
        <dbReference type="ARBA" id="ARBA00003436"/>
    </source>
</evidence>
<name>A0A6G1ASS3_CROCR</name>
<evidence type="ECO:0000313" key="15">
    <source>
        <dbReference type="EMBL" id="KAF0878621.1"/>
    </source>
</evidence>
<dbReference type="FunFam" id="2.60.40.60:FF:000003">
    <property type="entry name" value="Protocadherin alpha 2"/>
    <property type="match status" value="5"/>
</dbReference>
<evidence type="ECO:0000256" key="6">
    <source>
        <dbReference type="ARBA" id="ARBA00022737"/>
    </source>
</evidence>
<feature type="domain" description="Cadherin" evidence="14">
    <location>
        <begin position="1356"/>
        <end position="1471"/>
    </location>
</feature>
<dbReference type="FunFam" id="2.60.40.60:FF:000018">
    <property type="entry name" value="Protocadherin gamma c3"/>
    <property type="match status" value="2"/>
</dbReference>
<evidence type="ECO:0000256" key="8">
    <source>
        <dbReference type="ARBA" id="ARBA00022889"/>
    </source>
</evidence>
<keyword evidence="11" id="KW-0325">Glycoprotein</keyword>
<feature type="domain" description="Cadherin" evidence="14">
    <location>
        <begin position="2131"/>
        <end position="2229"/>
    </location>
</feature>
<feature type="domain" description="Cadherin" evidence="14">
    <location>
        <begin position="61"/>
        <end position="169"/>
    </location>
</feature>
<feature type="domain" description="Cadherin" evidence="14">
    <location>
        <begin position="924"/>
        <end position="1028"/>
    </location>
</feature>
<evidence type="ECO:0000256" key="9">
    <source>
        <dbReference type="ARBA" id="ARBA00022989"/>
    </source>
</evidence>
<feature type="domain" description="Cadherin" evidence="14">
    <location>
        <begin position="2971"/>
        <end position="3079"/>
    </location>
</feature>
<dbReference type="FunFam" id="2.60.40.60:FF:000002">
    <property type="entry name" value="Protocadherin alpha 2"/>
    <property type="match status" value="10"/>
</dbReference>
<dbReference type="PANTHER" id="PTHR24028">
    <property type="entry name" value="CADHERIN-87A"/>
    <property type="match status" value="1"/>
</dbReference>
<evidence type="ECO:0000256" key="13">
    <source>
        <dbReference type="PROSITE-ProRule" id="PRU00043"/>
    </source>
</evidence>
<feature type="domain" description="Cadherin" evidence="14">
    <location>
        <begin position="2545"/>
        <end position="2652"/>
    </location>
</feature>
<evidence type="ECO:0000256" key="3">
    <source>
        <dbReference type="ARBA" id="ARBA00022475"/>
    </source>
</evidence>
<dbReference type="FunFam" id="2.60.40.60:FF:000020">
    <property type="entry name" value="Dachsous cadherin-related 1b"/>
    <property type="match status" value="1"/>
</dbReference>
<evidence type="ECO:0000256" key="2">
    <source>
        <dbReference type="ARBA" id="ARBA00004251"/>
    </source>
</evidence>
<keyword evidence="3" id="KW-1003">Cell membrane</keyword>
<feature type="domain" description="Cadherin" evidence="14">
    <location>
        <begin position="2861"/>
        <end position="2970"/>
    </location>
</feature>
<feature type="domain" description="Cadherin" evidence="14">
    <location>
        <begin position="709"/>
        <end position="815"/>
    </location>
</feature>
<organism evidence="15 16">
    <name type="scientific">Crocuta crocuta</name>
    <name type="common">Spotted hyena</name>
    <dbReference type="NCBI Taxonomy" id="9678"/>
    <lineage>
        <taxon>Eukaryota</taxon>
        <taxon>Metazoa</taxon>
        <taxon>Chordata</taxon>
        <taxon>Craniata</taxon>
        <taxon>Vertebrata</taxon>
        <taxon>Euteleostomi</taxon>
        <taxon>Mammalia</taxon>
        <taxon>Eutheria</taxon>
        <taxon>Laurasiatheria</taxon>
        <taxon>Carnivora</taxon>
        <taxon>Feliformia</taxon>
        <taxon>Hyaenidae</taxon>
        <taxon>Crocuta</taxon>
    </lineage>
</organism>
<keyword evidence="4" id="KW-0812">Transmembrane</keyword>
<keyword evidence="10" id="KW-0472">Membrane</keyword>
<dbReference type="FunFam" id="2.60.40.60:FF:000275">
    <property type="entry name" value="Si:dkey-30k22.7"/>
    <property type="match status" value="1"/>
</dbReference>
<feature type="domain" description="Cadherin" evidence="14">
    <location>
        <begin position="1029"/>
        <end position="1142"/>
    </location>
</feature>
<dbReference type="FunFam" id="2.60.40.60:FF:000127">
    <property type="entry name" value="Protocadherin beta 1"/>
    <property type="match status" value="1"/>
</dbReference>
<feature type="domain" description="Cadherin" evidence="14">
    <location>
        <begin position="2757"/>
        <end position="2860"/>
    </location>
</feature>
<feature type="domain" description="Cadherin" evidence="14">
    <location>
        <begin position="383"/>
        <end position="496"/>
    </location>
</feature>
<keyword evidence="16" id="KW-1185">Reference proteome</keyword>
<protein>
    <recommendedName>
        <fullName evidence="12">Protocadherin beta-1</fullName>
    </recommendedName>
</protein>
<evidence type="ECO:0000313" key="16">
    <source>
        <dbReference type="Proteomes" id="UP000475037"/>
    </source>
</evidence>
<feature type="domain" description="Cadherin" evidence="14">
    <location>
        <begin position="3496"/>
        <end position="3601"/>
    </location>
</feature>
<dbReference type="EMBL" id="VOAJ01003739">
    <property type="protein sequence ID" value="KAF0878621.1"/>
    <property type="molecule type" value="Genomic_DNA"/>
</dbReference>
<keyword evidence="6" id="KW-0677">Repeat</keyword>
<feature type="domain" description="Cadherin" evidence="14">
    <location>
        <begin position="170"/>
        <end position="277"/>
    </location>
</feature>
<feature type="non-terminal residue" evidence="15">
    <location>
        <position position="1"/>
    </location>
</feature>
<dbReference type="Pfam" id="PF08266">
    <property type="entry name" value="Cadherin_2"/>
    <property type="match status" value="1"/>
</dbReference>
<dbReference type="FunFam" id="2.60.40.60:FF:000309">
    <property type="entry name" value="Protocadherin beta-8"/>
    <property type="match status" value="4"/>
</dbReference>
<dbReference type="SUPFAM" id="SSF49313">
    <property type="entry name" value="Cadherin-like"/>
    <property type="match status" value="33"/>
</dbReference>
<comment type="subcellular location">
    <subcellularLocation>
        <location evidence="2">Cell membrane</location>
        <topology evidence="2">Single-pass type I membrane protein</topology>
    </subcellularLocation>
</comment>
<keyword evidence="9" id="KW-1133">Transmembrane helix</keyword>
<evidence type="ECO:0000256" key="4">
    <source>
        <dbReference type="ARBA" id="ARBA00022692"/>
    </source>
</evidence>
<feature type="domain" description="Cadherin" evidence="14">
    <location>
        <begin position="1688"/>
        <end position="1796"/>
    </location>
</feature>
<keyword evidence="8" id="KW-0130">Cell adhesion</keyword>
<feature type="domain" description="Cadherin" evidence="14">
    <location>
        <begin position="2653"/>
        <end position="2756"/>
    </location>
</feature>
<feature type="domain" description="Cadherin" evidence="14">
    <location>
        <begin position="1472"/>
        <end position="1579"/>
    </location>
</feature>
<feature type="domain" description="Cadherin" evidence="14">
    <location>
        <begin position="816"/>
        <end position="923"/>
    </location>
</feature>
<dbReference type="Proteomes" id="UP000475037">
    <property type="component" value="Unassembled WGS sequence"/>
</dbReference>
<comment type="caution">
    <text evidence="15">The sequence shown here is derived from an EMBL/GenBank/DDBJ whole genome shotgun (WGS) entry which is preliminary data.</text>
</comment>
<evidence type="ECO:0000259" key="14">
    <source>
        <dbReference type="PROSITE" id="PS50268"/>
    </source>
</evidence>
<evidence type="ECO:0000256" key="10">
    <source>
        <dbReference type="ARBA" id="ARBA00023136"/>
    </source>
</evidence>
<feature type="domain" description="Cadherin" evidence="14">
    <location>
        <begin position="2007"/>
        <end position="2116"/>
    </location>
</feature>
<comment type="function">
    <text evidence="1">Potential calcium-dependent cell-adhesion protein. May be involved in the establishment and maintenance of specific neuronal connections in the brain.</text>
</comment>
<dbReference type="Pfam" id="PF00028">
    <property type="entry name" value="Cadherin"/>
    <property type="match status" value="33"/>
</dbReference>
<dbReference type="FunFam" id="2.60.40.60:FF:000094">
    <property type="entry name" value="protocadherin gamma-C4 isoform X2"/>
    <property type="match status" value="1"/>
</dbReference>
<dbReference type="PROSITE" id="PS50268">
    <property type="entry name" value="CADHERIN_2"/>
    <property type="match status" value="34"/>
</dbReference>
<proteinExistence type="predicted"/>
<dbReference type="PRINTS" id="PR00205">
    <property type="entry name" value="CADHERIN"/>
</dbReference>
<dbReference type="InterPro" id="IPR050174">
    <property type="entry name" value="Protocadherin/Cadherin-CA"/>
</dbReference>
<dbReference type="InterPro" id="IPR013164">
    <property type="entry name" value="Cadherin_N"/>
</dbReference>
<dbReference type="GO" id="GO:0005509">
    <property type="term" value="F:calcium ion binding"/>
    <property type="evidence" value="ECO:0007669"/>
    <property type="project" value="UniProtKB-UniRule"/>
</dbReference>